<dbReference type="NCBIfam" id="TIGR01200">
    <property type="entry name" value="GLPGLI"/>
    <property type="match status" value="1"/>
</dbReference>
<organism evidence="1 2">
    <name type="scientific">Porphyromonas levii</name>
    <dbReference type="NCBI Taxonomy" id="28114"/>
    <lineage>
        <taxon>Bacteria</taxon>
        <taxon>Pseudomonadati</taxon>
        <taxon>Bacteroidota</taxon>
        <taxon>Bacteroidia</taxon>
        <taxon>Bacteroidales</taxon>
        <taxon>Porphyromonadaceae</taxon>
        <taxon>Porphyromonas</taxon>
    </lineage>
</organism>
<comment type="caution">
    <text evidence="1">The sequence shown here is derived from an EMBL/GenBank/DDBJ whole genome shotgun (WGS) entry which is preliminary data.</text>
</comment>
<evidence type="ECO:0000313" key="1">
    <source>
        <dbReference type="EMBL" id="TFH95610.1"/>
    </source>
</evidence>
<dbReference type="RefSeq" id="WP_018358217.1">
    <property type="nucleotide sequence ID" value="NZ_CP197400.1"/>
</dbReference>
<dbReference type="Proteomes" id="UP000297225">
    <property type="component" value="Unassembled WGS sequence"/>
</dbReference>
<dbReference type="Pfam" id="PF09697">
    <property type="entry name" value="Porph_ging"/>
    <property type="match status" value="1"/>
</dbReference>
<accession>A0A4Y8WQG8</accession>
<evidence type="ECO:0000313" key="2">
    <source>
        <dbReference type="Proteomes" id="UP000297225"/>
    </source>
</evidence>
<gene>
    <name evidence="1" type="ORF">E4P47_04150</name>
</gene>
<reference evidence="1 2" key="1">
    <citation type="submission" date="2019-03" db="EMBL/GenBank/DDBJ databases">
        <title>Porphyromonas levii Isolated from the Uterus of Dairy Cows.</title>
        <authorList>
            <person name="Francis A.M."/>
        </authorList>
    </citation>
    <scope>NUCLEOTIDE SEQUENCE [LARGE SCALE GENOMIC DNA]</scope>
    <source>
        <strain evidence="1 2">AF5678</strain>
    </source>
</reference>
<dbReference type="InterPro" id="IPR005901">
    <property type="entry name" value="GLPGLI"/>
</dbReference>
<name>A0A4Y8WQG8_9PORP</name>
<dbReference type="EMBL" id="SPNC01000044">
    <property type="protein sequence ID" value="TFH95610.1"/>
    <property type="molecule type" value="Genomic_DNA"/>
</dbReference>
<protein>
    <submittedName>
        <fullName evidence="1">GLPGLI family protein</fullName>
    </submittedName>
</protein>
<dbReference type="STRING" id="1122973.GCA_000379925_00965"/>
<sequence length="246" mass="28568">MKQIFVLLILLFPLAMKAQERYDALLEYKMQTNFSGMPTTYKAALYCNSTNALFIYQDQRKETINSVDEESLQLQYFVADTTAYFIKTDSVLTTLARSTKKEGGLVLIEEKVPQIEWKIDSEFKNIDGYECIKATCNFRGRYYTAWYAPEIPIKYGPFKFHGLPGALFELYDSHHEVVFTLSKVKIESGIVPSEPIKTKYLTISRDLYKKAQKEQFERIKRILTSRSDRDMQVSITSFKVNAIEMD</sequence>
<keyword evidence="2" id="KW-1185">Reference proteome</keyword>
<dbReference type="AlphaFoldDB" id="A0A4Y8WQG8"/>
<dbReference type="OrthoDB" id="1440774at2"/>
<proteinExistence type="predicted"/>